<protein>
    <submittedName>
        <fullName evidence="1">Uncharacterized protein</fullName>
    </submittedName>
</protein>
<reference evidence="1" key="1">
    <citation type="submission" date="2014-09" db="EMBL/GenBank/DDBJ databases">
        <authorList>
            <person name="Magalhaes I.L.F."/>
            <person name="Oliveira U."/>
            <person name="Santos F.R."/>
            <person name="Vidigal T.H.D.A."/>
            <person name="Brescovit A.D."/>
            <person name="Santos A.J."/>
        </authorList>
    </citation>
    <scope>NUCLEOTIDE SEQUENCE</scope>
    <source>
        <tissue evidence="1">Shoot tissue taken approximately 20 cm above the soil surface</tissue>
    </source>
</reference>
<reference evidence="1" key="2">
    <citation type="journal article" date="2015" name="Data Brief">
        <title>Shoot transcriptome of the giant reed, Arundo donax.</title>
        <authorList>
            <person name="Barrero R.A."/>
            <person name="Guerrero F.D."/>
            <person name="Moolhuijzen P."/>
            <person name="Goolsby J.A."/>
            <person name="Tidwell J."/>
            <person name="Bellgard S.E."/>
            <person name="Bellgard M.I."/>
        </authorList>
    </citation>
    <scope>NUCLEOTIDE SEQUENCE</scope>
    <source>
        <tissue evidence="1">Shoot tissue taken approximately 20 cm above the soil surface</tissue>
    </source>
</reference>
<evidence type="ECO:0000313" key="1">
    <source>
        <dbReference type="EMBL" id="JAD59408.1"/>
    </source>
</evidence>
<dbReference type="EMBL" id="GBRH01238487">
    <property type="protein sequence ID" value="JAD59408.1"/>
    <property type="molecule type" value="Transcribed_RNA"/>
</dbReference>
<proteinExistence type="predicted"/>
<dbReference type="AlphaFoldDB" id="A0A0A9BB50"/>
<name>A0A0A9BB50_ARUDO</name>
<accession>A0A0A9BB50</accession>
<organism evidence="1">
    <name type="scientific">Arundo donax</name>
    <name type="common">Giant reed</name>
    <name type="synonym">Donax arundinaceus</name>
    <dbReference type="NCBI Taxonomy" id="35708"/>
    <lineage>
        <taxon>Eukaryota</taxon>
        <taxon>Viridiplantae</taxon>
        <taxon>Streptophyta</taxon>
        <taxon>Embryophyta</taxon>
        <taxon>Tracheophyta</taxon>
        <taxon>Spermatophyta</taxon>
        <taxon>Magnoliopsida</taxon>
        <taxon>Liliopsida</taxon>
        <taxon>Poales</taxon>
        <taxon>Poaceae</taxon>
        <taxon>PACMAD clade</taxon>
        <taxon>Arundinoideae</taxon>
        <taxon>Arundineae</taxon>
        <taxon>Arundo</taxon>
    </lineage>
</organism>
<sequence>MLVILDFFSLETSNTILESIICLTYKQKTVVIFCGLFVWQAALLLYDCTNMLGNSYYFSLLEGRTAVVSSC</sequence>